<evidence type="ECO:0000256" key="1">
    <source>
        <dbReference type="ARBA" id="ARBA00001971"/>
    </source>
</evidence>
<evidence type="ECO:0000256" key="4">
    <source>
        <dbReference type="ARBA" id="ARBA00022617"/>
    </source>
</evidence>
<keyword evidence="4 9" id="KW-0349">Heme</keyword>
<dbReference type="InterPro" id="IPR002403">
    <property type="entry name" value="Cyt_P450_E_grp-IV"/>
</dbReference>
<evidence type="ECO:0000256" key="8">
    <source>
        <dbReference type="ARBA" id="ARBA00023033"/>
    </source>
</evidence>
<dbReference type="Gene3D" id="1.10.630.10">
    <property type="entry name" value="Cytochrome P450"/>
    <property type="match status" value="1"/>
</dbReference>
<dbReference type="CDD" id="cd11041">
    <property type="entry name" value="CYP503A1-like"/>
    <property type="match status" value="1"/>
</dbReference>
<evidence type="ECO:0000313" key="11">
    <source>
        <dbReference type="EMBL" id="CEJ92632.1"/>
    </source>
</evidence>
<keyword evidence="5 9" id="KW-0479">Metal-binding</keyword>
<dbReference type="EMBL" id="CDHN01000005">
    <property type="protein sequence ID" value="CEJ92632.1"/>
    <property type="molecule type" value="Genomic_DNA"/>
</dbReference>
<evidence type="ECO:0000256" key="9">
    <source>
        <dbReference type="PIRSR" id="PIRSR602403-1"/>
    </source>
</evidence>
<evidence type="ECO:0000313" key="12">
    <source>
        <dbReference type="Proteomes" id="UP000039046"/>
    </source>
</evidence>
<dbReference type="PRINTS" id="PR00465">
    <property type="entry name" value="EP450IV"/>
</dbReference>
<dbReference type="OrthoDB" id="1844152at2759"/>
<dbReference type="PROSITE" id="PS00086">
    <property type="entry name" value="CYTOCHROME_P450"/>
    <property type="match status" value="1"/>
</dbReference>
<dbReference type="InterPro" id="IPR036396">
    <property type="entry name" value="Cyt_P450_sf"/>
</dbReference>
<name>A0A0A1TPF8_9HYPO</name>
<dbReference type="HOGENOM" id="CLU_022195_0_0_1"/>
<organism evidence="11 12">
    <name type="scientific">[Torrubiella] hemipterigena</name>
    <dbReference type="NCBI Taxonomy" id="1531966"/>
    <lineage>
        <taxon>Eukaryota</taxon>
        <taxon>Fungi</taxon>
        <taxon>Dikarya</taxon>
        <taxon>Ascomycota</taxon>
        <taxon>Pezizomycotina</taxon>
        <taxon>Sordariomycetes</taxon>
        <taxon>Hypocreomycetidae</taxon>
        <taxon>Hypocreales</taxon>
        <taxon>Clavicipitaceae</taxon>
        <taxon>Clavicipitaceae incertae sedis</taxon>
        <taxon>'Torrubiella' clade</taxon>
    </lineage>
</organism>
<evidence type="ECO:0000256" key="3">
    <source>
        <dbReference type="ARBA" id="ARBA00010617"/>
    </source>
</evidence>
<dbReference type="PANTHER" id="PTHR46206:SF7">
    <property type="entry name" value="P450, PUTATIVE (EUROFUNG)-RELATED"/>
    <property type="match status" value="1"/>
</dbReference>
<dbReference type="GO" id="GO:0005506">
    <property type="term" value="F:iron ion binding"/>
    <property type="evidence" value="ECO:0007669"/>
    <property type="project" value="InterPro"/>
</dbReference>
<sequence>MFSFSVVGLSEALAATLLAGLGTVLFQYARTWYRLSSIPITGLDIGSEEKRRLAYLAQAKSLYQAGYQKNYNRKNVKDAHIVVVHPQFLTELNKLPDSILSVEDAVNESMESTYTKLSTIPMIPHAIKTMLTPGLNRLAPLVAQEIQQSLKVELPECADWTPVAIHSKLLRIVATASGRIFVGPKVCRDDKYLSASIDFANEVMEALGAVQAVKHWLRPFVASRLPAVQKLNHRRKTAQELLQPIIHERRDNNGTSDENSKHDDMLQWLMDAQPNASDAVLTEQQLGVSFAAIHTTTLTATNALYNLAAMPEIAEELRKEARDILSRHGGAYSFKALQEMVKLDSFLKETLRYHPFTFSAYQRKVLKSFRLSSGQVIPTGVTIECASHAVSLNDENFVQADSFDALRFYKMRQQGTGSDAAHQNQFVSLSQTCLAFGSGRHACPGRFFAGSELKLIVAALLLKFDMKNTEGEECRYPNIEFAQMCIPDPTRSIQMKEISS</sequence>
<keyword evidence="8 10" id="KW-0503">Monooxygenase</keyword>
<dbReference type="STRING" id="1531966.A0A0A1TPF8"/>
<evidence type="ECO:0008006" key="13">
    <source>
        <dbReference type="Google" id="ProtNLM"/>
    </source>
</evidence>
<keyword evidence="6 10" id="KW-0560">Oxidoreductase</keyword>
<proteinExistence type="inferred from homology"/>
<dbReference type="GO" id="GO:0016705">
    <property type="term" value="F:oxidoreductase activity, acting on paired donors, with incorporation or reduction of molecular oxygen"/>
    <property type="evidence" value="ECO:0007669"/>
    <property type="project" value="InterPro"/>
</dbReference>
<dbReference type="PANTHER" id="PTHR46206">
    <property type="entry name" value="CYTOCHROME P450"/>
    <property type="match status" value="1"/>
</dbReference>
<dbReference type="Proteomes" id="UP000039046">
    <property type="component" value="Unassembled WGS sequence"/>
</dbReference>
<dbReference type="SUPFAM" id="SSF48264">
    <property type="entry name" value="Cytochrome P450"/>
    <property type="match status" value="1"/>
</dbReference>
<comment type="similarity">
    <text evidence="3 10">Belongs to the cytochrome P450 family.</text>
</comment>
<dbReference type="GO" id="GO:0020037">
    <property type="term" value="F:heme binding"/>
    <property type="evidence" value="ECO:0007669"/>
    <property type="project" value="InterPro"/>
</dbReference>
<gene>
    <name evidence="11" type="ORF">VHEMI08270</name>
</gene>
<dbReference type="Pfam" id="PF00067">
    <property type="entry name" value="p450"/>
    <property type="match status" value="1"/>
</dbReference>
<reference evidence="11 12" key="1">
    <citation type="journal article" date="2015" name="Genome Announc.">
        <title>Draft Genome Sequence and Gene Annotation of the Entomopathogenic Fungus Verticillium hemipterigenum.</title>
        <authorList>
            <person name="Horn F."/>
            <person name="Habel A."/>
            <person name="Scharf D.H."/>
            <person name="Dworschak J."/>
            <person name="Brakhage A.A."/>
            <person name="Guthke R."/>
            <person name="Hertweck C."/>
            <person name="Linde J."/>
        </authorList>
    </citation>
    <scope>NUCLEOTIDE SEQUENCE [LARGE SCALE GENOMIC DNA]</scope>
</reference>
<keyword evidence="7 9" id="KW-0408">Iron</keyword>
<keyword evidence="12" id="KW-1185">Reference proteome</keyword>
<evidence type="ECO:0000256" key="7">
    <source>
        <dbReference type="ARBA" id="ARBA00023004"/>
    </source>
</evidence>
<evidence type="ECO:0000256" key="6">
    <source>
        <dbReference type="ARBA" id="ARBA00023002"/>
    </source>
</evidence>
<dbReference type="PRINTS" id="PR00385">
    <property type="entry name" value="P450"/>
</dbReference>
<comment type="pathway">
    <text evidence="2">Secondary metabolite biosynthesis.</text>
</comment>
<dbReference type="InterPro" id="IPR017972">
    <property type="entry name" value="Cyt_P450_CS"/>
</dbReference>
<evidence type="ECO:0000256" key="10">
    <source>
        <dbReference type="RuleBase" id="RU000461"/>
    </source>
</evidence>
<evidence type="ECO:0000256" key="5">
    <source>
        <dbReference type="ARBA" id="ARBA00022723"/>
    </source>
</evidence>
<evidence type="ECO:0000256" key="2">
    <source>
        <dbReference type="ARBA" id="ARBA00005179"/>
    </source>
</evidence>
<feature type="binding site" description="axial binding residue" evidence="9">
    <location>
        <position position="443"/>
    </location>
    <ligand>
        <name>heme</name>
        <dbReference type="ChEBI" id="CHEBI:30413"/>
    </ligand>
    <ligandPart>
        <name>Fe</name>
        <dbReference type="ChEBI" id="CHEBI:18248"/>
    </ligandPart>
</feature>
<dbReference type="AlphaFoldDB" id="A0A0A1TPF8"/>
<dbReference type="InterPro" id="IPR001128">
    <property type="entry name" value="Cyt_P450"/>
</dbReference>
<dbReference type="GO" id="GO:0004497">
    <property type="term" value="F:monooxygenase activity"/>
    <property type="evidence" value="ECO:0007669"/>
    <property type="project" value="UniProtKB-KW"/>
</dbReference>
<protein>
    <recommendedName>
        <fullName evidence="13">Cytochrome P450</fullName>
    </recommendedName>
</protein>
<accession>A0A0A1TPF8</accession>
<comment type="cofactor">
    <cofactor evidence="1 9">
        <name>heme</name>
        <dbReference type="ChEBI" id="CHEBI:30413"/>
    </cofactor>
</comment>